<evidence type="ECO:0000313" key="1">
    <source>
        <dbReference type="EMBL" id="GFY03749.1"/>
    </source>
</evidence>
<organism evidence="1 2">
    <name type="scientific">Trichonephila clavipes</name>
    <name type="common">Golden silk orbweaver</name>
    <name type="synonym">Nephila clavipes</name>
    <dbReference type="NCBI Taxonomy" id="2585209"/>
    <lineage>
        <taxon>Eukaryota</taxon>
        <taxon>Metazoa</taxon>
        <taxon>Ecdysozoa</taxon>
        <taxon>Arthropoda</taxon>
        <taxon>Chelicerata</taxon>
        <taxon>Arachnida</taxon>
        <taxon>Araneae</taxon>
        <taxon>Araneomorphae</taxon>
        <taxon>Entelegynae</taxon>
        <taxon>Araneoidea</taxon>
        <taxon>Nephilidae</taxon>
        <taxon>Trichonephila</taxon>
    </lineage>
</organism>
<protein>
    <submittedName>
        <fullName evidence="1">Uncharacterized protein</fullName>
    </submittedName>
</protein>
<keyword evidence="2" id="KW-1185">Reference proteome</keyword>
<gene>
    <name evidence="1" type="ORF">TNCV_4550861</name>
</gene>
<dbReference type="Proteomes" id="UP000887159">
    <property type="component" value="Unassembled WGS sequence"/>
</dbReference>
<accession>A0A8X6RYZ3</accession>
<dbReference type="AlphaFoldDB" id="A0A8X6RYZ3"/>
<reference evidence="1" key="1">
    <citation type="submission" date="2020-08" db="EMBL/GenBank/DDBJ databases">
        <title>Multicomponent nature underlies the extraordinary mechanical properties of spider dragline silk.</title>
        <authorList>
            <person name="Kono N."/>
            <person name="Nakamura H."/>
            <person name="Mori M."/>
            <person name="Yoshida Y."/>
            <person name="Ohtoshi R."/>
            <person name="Malay A.D."/>
            <person name="Moran D.A.P."/>
            <person name="Tomita M."/>
            <person name="Numata K."/>
            <person name="Arakawa K."/>
        </authorList>
    </citation>
    <scope>NUCLEOTIDE SEQUENCE</scope>
</reference>
<proteinExistence type="predicted"/>
<comment type="caution">
    <text evidence="1">The sequence shown here is derived from an EMBL/GenBank/DDBJ whole genome shotgun (WGS) entry which is preliminary data.</text>
</comment>
<name>A0A8X6RYZ3_TRICX</name>
<sequence>MRVIFLTHQDPFRELHSAIPHTTENFKNFELFRTIGSTNHKLSSAIMKMLTIAPHLHIRYGMEARFESQMPINSTVGKVLNFLTLGEPGRRYSMDCLLLSGS</sequence>
<dbReference type="EMBL" id="BMAU01021241">
    <property type="protein sequence ID" value="GFY03749.1"/>
    <property type="molecule type" value="Genomic_DNA"/>
</dbReference>
<evidence type="ECO:0000313" key="2">
    <source>
        <dbReference type="Proteomes" id="UP000887159"/>
    </source>
</evidence>